<feature type="transmembrane region" description="Helical" evidence="9">
    <location>
        <begin position="20"/>
        <end position="40"/>
    </location>
</feature>
<evidence type="ECO:0000259" key="10">
    <source>
        <dbReference type="PROSITE" id="PS50928"/>
    </source>
</evidence>
<organism evidence="11 12">
    <name type="scientific">Ammoniphilus oxalaticus</name>
    <dbReference type="NCBI Taxonomy" id="66863"/>
    <lineage>
        <taxon>Bacteria</taxon>
        <taxon>Bacillati</taxon>
        <taxon>Bacillota</taxon>
        <taxon>Bacilli</taxon>
        <taxon>Bacillales</taxon>
        <taxon>Paenibacillaceae</taxon>
        <taxon>Aneurinibacillus group</taxon>
        <taxon>Ammoniphilus</taxon>
    </lineage>
</organism>
<feature type="transmembrane region" description="Helical" evidence="9">
    <location>
        <begin position="61"/>
        <end position="82"/>
    </location>
</feature>
<dbReference type="OrthoDB" id="9805999at2"/>
<evidence type="ECO:0000256" key="3">
    <source>
        <dbReference type="ARBA" id="ARBA00022448"/>
    </source>
</evidence>
<sequence length="223" mass="25055">MAWDWSVVWDYRELFYRGFLNTIILTSLGVASGLVIGLFLGLGKLSEKWYLRIPSKIYIDLFRGTPLFVQILLIHFAVIPSVFEFIGRDIPGPFFSGFVALSLNSGAYIAEIFRSGIQSIAKGQMEAARSLGMTHNQAMFHVILPQAFKRILPPLGNEFIALLKDSSLLAVIAANELAYAGFTTAKNTFVRYPPYVTVAALYLVLTLIFSQIVSWLERRYKTD</sequence>
<keyword evidence="3 9" id="KW-0813">Transport</keyword>
<comment type="similarity">
    <text evidence="2">Belongs to the binding-protein-dependent transport system permease family. HisMQ subfamily.</text>
</comment>
<dbReference type="RefSeq" id="WP_120190975.1">
    <property type="nucleotide sequence ID" value="NZ_MCHY01000011.1"/>
</dbReference>
<evidence type="ECO:0000256" key="1">
    <source>
        <dbReference type="ARBA" id="ARBA00004651"/>
    </source>
</evidence>
<protein>
    <submittedName>
        <fullName evidence="11">Amino acid ABC transporter permease</fullName>
    </submittedName>
</protein>
<dbReference type="GO" id="GO:0006865">
    <property type="term" value="P:amino acid transport"/>
    <property type="evidence" value="ECO:0007669"/>
    <property type="project" value="UniProtKB-KW"/>
</dbReference>
<gene>
    <name evidence="11" type="ORF">BEP19_14720</name>
</gene>
<dbReference type="EMBL" id="MCHY01000011">
    <property type="protein sequence ID" value="RKD21855.1"/>
    <property type="molecule type" value="Genomic_DNA"/>
</dbReference>
<accession>A0A419SEU7</accession>
<dbReference type="InterPro" id="IPR010065">
    <property type="entry name" value="AA_ABC_transptr_permease_3TM"/>
</dbReference>
<evidence type="ECO:0000256" key="8">
    <source>
        <dbReference type="ARBA" id="ARBA00023136"/>
    </source>
</evidence>
<evidence type="ECO:0000256" key="6">
    <source>
        <dbReference type="ARBA" id="ARBA00022970"/>
    </source>
</evidence>
<dbReference type="CDD" id="cd06261">
    <property type="entry name" value="TM_PBP2"/>
    <property type="match status" value="1"/>
</dbReference>
<keyword evidence="6" id="KW-0029">Amino-acid transport</keyword>
<dbReference type="FunFam" id="1.10.3720.10:FF:000033">
    <property type="entry name" value="Polar amino acid ABC transporter permease"/>
    <property type="match status" value="1"/>
</dbReference>
<evidence type="ECO:0000256" key="5">
    <source>
        <dbReference type="ARBA" id="ARBA00022692"/>
    </source>
</evidence>
<evidence type="ECO:0000256" key="7">
    <source>
        <dbReference type="ARBA" id="ARBA00022989"/>
    </source>
</evidence>
<evidence type="ECO:0000313" key="11">
    <source>
        <dbReference type="EMBL" id="RKD21855.1"/>
    </source>
</evidence>
<dbReference type="GO" id="GO:0022857">
    <property type="term" value="F:transmembrane transporter activity"/>
    <property type="evidence" value="ECO:0007669"/>
    <property type="project" value="InterPro"/>
</dbReference>
<reference evidence="11 12" key="1">
    <citation type="submission" date="2016-08" db="EMBL/GenBank/DDBJ databases">
        <title>Novel Firmicute Genomes.</title>
        <authorList>
            <person name="Poppleton D.I."/>
            <person name="Gribaldo S."/>
        </authorList>
    </citation>
    <scope>NUCLEOTIDE SEQUENCE [LARGE SCALE GENOMIC DNA]</scope>
    <source>
        <strain evidence="11 12">RAOx-1</strain>
    </source>
</reference>
<dbReference type="AlphaFoldDB" id="A0A419SEU7"/>
<dbReference type="InterPro" id="IPR000515">
    <property type="entry name" value="MetI-like"/>
</dbReference>
<dbReference type="Pfam" id="PF00528">
    <property type="entry name" value="BPD_transp_1"/>
    <property type="match status" value="1"/>
</dbReference>
<dbReference type="Proteomes" id="UP000284219">
    <property type="component" value="Unassembled WGS sequence"/>
</dbReference>
<keyword evidence="8 9" id="KW-0472">Membrane</keyword>
<dbReference type="GO" id="GO:0043190">
    <property type="term" value="C:ATP-binding cassette (ABC) transporter complex"/>
    <property type="evidence" value="ECO:0007669"/>
    <property type="project" value="InterPro"/>
</dbReference>
<dbReference type="NCBIfam" id="TIGR01726">
    <property type="entry name" value="HEQRo_perm_3TM"/>
    <property type="match status" value="1"/>
</dbReference>
<keyword evidence="12" id="KW-1185">Reference proteome</keyword>
<evidence type="ECO:0000256" key="4">
    <source>
        <dbReference type="ARBA" id="ARBA00022475"/>
    </source>
</evidence>
<keyword evidence="5 9" id="KW-0812">Transmembrane</keyword>
<comment type="subcellular location">
    <subcellularLocation>
        <location evidence="1 9">Cell membrane</location>
        <topology evidence="1 9">Multi-pass membrane protein</topology>
    </subcellularLocation>
</comment>
<dbReference type="Gene3D" id="1.10.3720.10">
    <property type="entry name" value="MetI-like"/>
    <property type="match status" value="1"/>
</dbReference>
<dbReference type="PROSITE" id="PS50928">
    <property type="entry name" value="ABC_TM1"/>
    <property type="match status" value="1"/>
</dbReference>
<dbReference type="PANTHER" id="PTHR30614:SF20">
    <property type="entry name" value="GLUTAMINE TRANSPORT SYSTEM PERMEASE PROTEIN GLNP"/>
    <property type="match status" value="1"/>
</dbReference>
<feature type="domain" description="ABC transmembrane type-1" evidence="10">
    <location>
        <begin position="19"/>
        <end position="213"/>
    </location>
</feature>
<dbReference type="InterPro" id="IPR043429">
    <property type="entry name" value="ArtM/GltK/GlnP/TcyL/YhdX-like"/>
</dbReference>
<evidence type="ECO:0000313" key="12">
    <source>
        <dbReference type="Proteomes" id="UP000284219"/>
    </source>
</evidence>
<dbReference type="SUPFAM" id="SSF161098">
    <property type="entry name" value="MetI-like"/>
    <property type="match status" value="1"/>
</dbReference>
<comment type="caution">
    <text evidence="11">The sequence shown here is derived from an EMBL/GenBank/DDBJ whole genome shotgun (WGS) entry which is preliminary data.</text>
</comment>
<evidence type="ECO:0000256" key="2">
    <source>
        <dbReference type="ARBA" id="ARBA00010072"/>
    </source>
</evidence>
<name>A0A419SEU7_9BACL</name>
<evidence type="ECO:0000256" key="9">
    <source>
        <dbReference type="RuleBase" id="RU363032"/>
    </source>
</evidence>
<dbReference type="PANTHER" id="PTHR30614">
    <property type="entry name" value="MEMBRANE COMPONENT OF AMINO ACID ABC TRANSPORTER"/>
    <property type="match status" value="1"/>
</dbReference>
<dbReference type="InterPro" id="IPR035906">
    <property type="entry name" value="MetI-like_sf"/>
</dbReference>
<proteinExistence type="inferred from homology"/>
<keyword evidence="7 9" id="KW-1133">Transmembrane helix</keyword>
<keyword evidence="4" id="KW-1003">Cell membrane</keyword>
<feature type="transmembrane region" description="Helical" evidence="9">
    <location>
        <begin position="194"/>
        <end position="216"/>
    </location>
</feature>